<sequence length="227" mass="25512">MQPPVTPPDDLSDLLSRARSIAGWSFGELAIMAGIEIPKHFKRHKGWTGQLIELWLGATAGSKPQQDFPELGVELKTIPIDAAGNPLETTYVCYTPLLPVPGSSWQRSNVRNKLSCVLWVPVEGERTLAVEHRRVGSAVLWSPTEEELSLLEQDWNELNDLIIAGQIERITSRHGQVLQLRPKAANGRVLTDAIGEEGQRIKTRPRGYYLRKTFTQAILHRAFYQQE</sequence>
<evidence type="ECO:0000313" key="9">
    <source>
        <dbReference type="EMBL" id="RPJ66038.1"/>
    </source>
</evidence>
<dbReference type="Proteomes" id="UP000275281">
    <property type="component" value="Unassembled WGS sequence"/>
</dbReference>
<dbReference type="InterPro" id="IPR011337">
    <property type="entry name" value="DNA_rep_MutH/RE_typeII_Sau3AI"/>
</dbReference>
<dbReference type="GO" id="GO:0003677">
    <property type="term" value="F:DNA binding"/>
    <property type="evidence" value="ECO:0007669"/>
    <property type="project" value="InterPro"/>
</dbReference>
<dbReference type="AlphaFoldDB" id="A0A3N5Z9N7"/>
<evidence type="ECO:0000256" key="5">
    <source>
        <dbReference type="ARBA" id="ARBA00022801"/>
    </source>
</evidence>
<evidence type="ECO:0000259" key="8">
    <source>
        <dbReference type="SMART" id="SM00927"/>
    </source>
</evidence>
<feature type="domain" description="DNA mismatch repair MutH/Type II restriction enzyme Sau3AI" evidence="8">
    <location>
        <begin position="56"/>
        <end position="154"/>
    </location>
</feature>
<dbReference type="HAMAP" id="MF_00759">
    <property type="entry name" value="MutH"/>
    <property type="match status" value="1"/>
</dbReference>
<dbReference type="GO" id="GO:0004519">
    <property type="term" value="F:endonuclease activity"/>
    <property type="evidence" value="ECO:0007669"/>
    <property type="project" value="UniProtKB-UniRule"/>
</dbReference>
<dbReference type="EMBL" id="RPOK01000004">
    <property type="protein sequence ID" value="RPJ66038.1"/>
    <property type="molecule type" value="Genomic_DNA"/>
</dbReference>
<reference evidence="9 10" key="1">
    <citation type="submission" date="2018-11" db="EMBL/GenBank/DDBJ databases">
        <authorList>
            <person name="Ye M.-Q."/>
            <person name="Du Z.-J."/>
        </authorList>
    </citation>
    <scope>NUCLEOTIDE SEQUENCE [LARGE SCALE GENOMIC DNA]</scope>
    <source>
        <strain evidence="9 10">U0105</strain>
    </source>
</reference>
<dbReference type="OrthoDB" id="5634909at2"/>
<dbReference type="Pfam" id="PF02976">
    <property type="entry name" value="MutH"/>
    <property type="match status" value="1"/>
</dbReference>
<dbReference type="GO" id="GO:0006304">
    <property type="term" value="P:DNA modification"/>
    <property type="evidence" value="ECO:0007669"/>
    <property type="project" value="InterPro"/>
</dbReference>
<evidence type="ECO:0000256" key="3">
    <source>
        <dbReference type="ARBA" id="ARBA00022759"/>
    </source>
</evidence>
<dbReference type="InterPro" id="IPR037057">
    <property type="entry name" value="DNA_rep_MutH/T2_RE_sf"/>
</dbReference>
<dbReference type="InterPro" id="IPR011335">
    <property type="entry name" value="Restrct_endonuc-II-like"/>
</dbReference>
<keyword evidence="5 7" id="KW-0378">Hydrolase</keyword>
<keyword evidence="1 7" id="KW-0963">Cytoplasm</keyword>
<comment type="subcellular location">
    <subcellularLocation>
        <location evidence="7">Cytoplasm</location>
    </subcellularLocation>
</comment>
<comment type="similarity">
    <text evidence="7">Belongs to the MutH family.</text>
</comment>
<name>A0A3N5Z9N7_9ALTE</name>
<keyword evidence="6 7" id="KW-0234">DNA repair</keyword>
<evidence type="ECO:0000313" key="10">
    <source>
        <dbReference type="Proteomes" id="UP000275281"/>
    </source>
</evidence>
<dbReference type="SUPFAM" id="SSF52980">
    <property type="entry name" value="Restriction endonuclease-like"/>
    <property type="match status" value="1"/>
</dbReference>
<evidence type="ECO:0000256" key="4">
    <source>
        <dbReference type="ARBA" id="ARBA00022763"/>
    </source>
</evidence>
<evidence type="ECO:0000256" key="7">
    <source>
        <dbReference type="HAMAP-Rule" id="MF_00759"/>
    </source>
</evidence>
<keyword evidence="2 7" id="KW-0540">Nuclease</keyword>
<dbReference type="CDD" id="cd00583">
    <property type="entry name" value="MutH-like"/>
    <property type="match status" value="1"/>
</dbReference>
<dbReference type="RefSeq" id="WP_124028669.1">
    <property type="nucleotide sequence ID" value="NZ_JBHRSN010000007.1"/>
</dbReference>
<evidence type="ECO:0000256" key="1">
    <source>
        <dbReference type="ARBA" id="ARBA00022490"/>
    </source>
</evidence>
<dbReference type="GO" id="GO:0005737">
    <property type="term" value="C:cytoplasm"/>
    <property type="evidence" value="ECO:0007669"/>
    <property type="project" value="UniProtKB-SubCell"/>
</dbReference>
<comment type="caution">
    <text evidence="9">The sequence shown here is derived from an EMBL/GenBank/DDBJ whole genome shotgun (WGS) entry which is preliminary data.</text>
</comment>
<evidence type="ECO:0000256" key="6">
    <source>
        <dbReference type="ARBA" id="ARBA00023204"/>
    </source>
</evidence>
<keyword evidence="4 7" id="KW-0227">DNA damage</keyword>
<organism evidence="9 10">
    <name type="scientific">Alteromonas sediminis</name>
    <dbReference type="NCBI Taxonomy" id="2259342"/>
    <lineage>
        <taxon>Bacteria</taxon>
        <taxon>Pseudomonadati</taxon>
        <taxon>Pseudomonadota</taxon>
        <taxon>Gammaproteobacteria</taxon>
        <taxon>Alteromonadales</taxon>
        <taxon>Alteromonadaceae</taxon>
        <taxon>Alteromonas/Salinimonas group</taxon>
        <taxon>Alteromonas</taxon>
    </lineage>
</organism>
<dbReference type="SMART" id="SM00927">
    <property type="entry name" value="MutH"/>
    <property type="match status" value="1"/>
</dbReference>
<dbReference type="InterPro" id="IPR004230">
    <property type="entry name" value="DNA_mismatch_repair_MutH"/>
</dbReference>
<dbReference type="Gene3D" id="3.40.600.10">
    <property type="entry name" value="DNA mismatch repair MutH/Restriction endonuclease, type II"/>
    <property type="match status" value="1"/>
</dbReference>
<dbReference type="NCBIfam" id="NF003458">
    <property type="entry name" value="PRK05070.1"/>
    <property type="match status" value="1"/>
</dbReference>
<comment type="function">
    <text evidence="7">Sequence-specific endonuclease that cleaves unmethylated GATC sequences. It is involved in DNA mismatch repair.</text>
</comment>
<keyword evidence="3 7" id="KW-0255">Endonuclease</keyword>
<keyword evidence="10" id="KW-1185">Reference proteome</keyword>
<protein>
    <recommendedName>
        <fullName evidence="7">DNA mismatch repair protein MutH</fullName>
    </recommendedName>
    <alternativeName>
        <fullName evidence="7">Methyl-directed mismatch repair protein</fullName>
    </alternativeName>
</protein>
<dbReference type="GO" id="GO:0016787">
    <property type="term" value="F:hydrolase activity"/>
    <property type="evidence" value="ECO:0007669"/>
    <property type="project" value="UniProtKB-KW"/>
</dbReference>
<dbReference type="NCBIfam" id="TIGR02248">
    <property type="entry name" value="mutH_TIGR"/>
    <property type="match status" value="1"/>
</dbReference>
<accession>A0A3N5Z9N7</accession>
<proteinExistence type="inferred from homology"/>
<gene>
    <name evidence="7 9" type="primary">mutH</name>
    <name evidence="9" type="ORF">DRW07_14645</name>
</gene>
<evidence type="ECO:0000256" key="2">
    <source>
        <dbReference type="ARBA" id="ARBA00022722"/>
    </source>
</evidence>
<dbReference type="GO" id="GO:0006298">
    <property type="term" value="P:mismatch repair"/>
    <property type="evidence" value="ECO:0007669"/>
    <property type="project" value="UniProtKB-UniRule"/>
</dbReference>